<dbReference type="RefSeq" id="WP_343058370.1">
    <property type="nucleotide sequence ID" value="NZ_JACHHG010000008.1"/>
</dbReference>
<keyword evidence="4 5" id="KW-0269">Exonuclease</keyword>
<keyword evidence="1" id="KW-0963">Cytoplasm</keyword>
<comment type="subcellular location">
    <subcellularLocation>
        <location evidence="5">Cytoplasm</location>
    </subcellularLocation>
</comment>
<comment type="catalytic activity">
    <reaction evidence="5">
        <text>Exonucleolytic cleavage in either 5'- to 3'- or 3'- to 5'-direction to yield nucleoside 5'-phosphates.</text>
        <dbReference type="EC" id="3.1.11.6"/>
    </reaction>
</comment>
<keyword evidence="3 5" id="KW-0378">Hydrolase</keyword>
<name>A0A841I3A6_9DEIO</name>
<dbReference type="Pfam" id="PF13742">
    <property type="entry name" value="tRNA_anti_2"/>
    <property type="match status" value="1"/>
</dbReference>
<comment type="caution">
    <text evidence="8">The sequence shown here is derived from an EMBL/GenBank/DDBJ whole genome shotgun (WGS) entry which is preliminary data.</text>
</comment>
<evidence type="ECO:0000313" key="8">
    <source>
        <dbReference type="EMBL" id="MBB6098829.1"/>
    </source>
</evidence>
<dbReference type="AlphaFoldDB" id="A0A841I3A6"/>
<evidence type="ECO:0000259" key="7">
    <source>
        <dbReference type="Pfam" id="PF13742"/>
    </source>
</evidence>
<dbReference type="EMBL" id="JACHHG010000008">
    <property type="protein sequence ID" value="MBB6098829.1"/>
    <property type="molecule type" value="Genomic_DNA"/>
</dbReference>
<dbReference type="PANTHER" id="PTHR30008:SF0">
    <property type="entry name" value="EXODEOXYRIBONUCLEASE 7 LARGE SUBUNIT"/>
    <property type="match status" value="1"/>
</dbReference>
<keyword evidence="9" id="KW-1185">Reference proteome</keyword>
<feature type="domain" description="OB-fold nucleic acid binding" evidence="7">
    <location>
        <begin position="13"/>
        <end position="116"/>
    </location>
</feature>
<dbReference type="GO" id="GO:0009318">
    <property type="term" value="C:exodeoxyribonuclease VII complex"/>
    <property type="evidence" value="ECO:0007669"/>
    <property type="project" value="UniProtKB-UniRule"/>
</dbReference>
<comment type="similarity">
    <text evidence="5">Belongs to the XseA family.</text>
</comment>
<accession>A0A841I3A6</accession>
<evidence type="ECO:0000259" key="6">
    <source>
        <dbReference type="Pfam" id="PF02601"/>
    </source>
</evidence>
<dbReference type="NCBIfam" id="TIGR00237">
    <property type="entry name" value="xseA"/>
    <property type="match status" value="1"/>
</dbReference>
<organism evidence="8 9">
    <name type="scientific">Deinobacterium chartae</name>
    <dbReference type="NCBI Taxonomy" id="521158"/>
    <lineage>
        <taxon>Bacteria</taxon>
        <taxon>Thermotogati</taxon>
        <taxon>Deinococcota</taxon>
        <taxon>Deinococci</taxon>
        <taxon>Deinococcales</taxon>
        <taxon>Deinococcaceae</taxon>
        <taxon>Deinobacterium</taxon>
    </lineage>
</organism>
<dbReference type="CDD" id="cd04489">
    <property type="entry name" value="ExoVII_LU_OBF"/>
    <property type="match status" value="1"/>
</dbReference>
<dbReference type="InterPro" id="IPR025824">
    <property type="entry name" value="OB-fold_nuc-bd_dom"/>
</dbReference>
<dbReference type="GO" id="GO:0005737">
    <property type="term" value="C:cytoplasm"/>
    <property type="evidence" value="ECO:0007669"/>
    <property type="project" value="UniProtKB-SubCell"/>
</dbReference>
<feature type="domain" description="Exonuclease VII large subunit C-terminal" evidence="6">
    <location>
        <begin position="141"/>
        <end position="323"/>
    </location>
</feature>
<dbReference type="GO" id="GO:0008855">
    <property type="term" value="F:exodeoxyribonuclease VII activity"/>
    <property type="evidence" value="ECO:0007669"/>
    <property type="project" value="UniProtKB-UniRule"/>
</dbReference>
<dbReference type="InterPro" id="IPR003753">
    <property type="entry name" value="Exonuc_VII_L"/>
</dbReference>
<dbReference type="EC" id="3.1.11.6" evidence="5"/>
<dbReference type="Proteomes" id="UP000569951">
    <property type="component" value="Unassembled WGS sequence"/>
</dbReference>
<dbReference type="PANTHER" id="PTHR30008">
    <property type="entry name" value="EXODEOXYRIBONUCLEASE 7 LARGE SUBUNIT"/>
    <property type="match status" value="1"/>
</dbReference>
<evidence type="ECO:0000256" key="4">
    <source>
        <dbReference type="ARBA" id="ARBA00022839"/>
    </source>
</evidence>
<dbReference type="Pfam" id="PF02601">
    <property type="entry name" value="Exonuc_VII_L"/>
    <property type="match status" value="1"/>
</dbReference>
<evidence type="ECO:0000313" key="9">
    <source>
        <dbReference type="Proteomes" id="UP000569951"/>
    </source>
</evidence>
<keyword evidence="2 5" id="KW-0540">Nuclease</keyword>
<evidence type="ECO:0000256" key="5">
    <source>
        <dbReference type="RuleBase" id="RU004355"/>
    </source>
</evidence>
<evidence type="ECO:0000256" key="2">
    <source>
        <dbReference type="ARBA" id="ARBA00022722"/>
    </source>
</evidence>
<gene>
    <name evidence="8" type="ORF">HNR42_002264</name>
</gene>
<dbReference type="GO" id="GO:0006308">
    <property type="term" value="P:DNA catabolic process"/>
    <property type="evidence" value="ECO:0007669"/>
    <property type="project" value="UniProtKB-UniRule"/>
</dbReference>
<reference evidence="8 9" key="1">
    <citation type="submission" date="2020-08" db="EMBL/GenBank/DDBJ databases">
        <title>Genomic Encyclopedia of Type Strains, Phase IV (KMG-IV): sequencing the most valuable type-strain genomes for metagenomic binning, comparative biology and taxonomic classification.</title>
        <authorList>
            <person name="Goeker M."/>
        </authorList>
    </citation>
    <scope>NUCLEOTIDE SEQUENCE [LARGE SCALE GENOMIC DNA]</scope>
    <source>
        <strain evidence="8 9">DSM 21458</strain>
    </source>
</reference>
<proteinExistence type="inferred from homology"/>
<dbReference type="GO" id="GO:0003676">
    <property type="term" value="F:nucleic acid binding"/>
    <property type="evidence" value="ECO:0007669"/>
    <property type="project" value="InterPro"/>
</dbReference>
<evidence type="ECO:0000256" key="3">
    <source>
        <dbReference type="ARBA" id="ARBA00022801"/>
    </source>
</evidence>
<protein>
    <recommendedName>
        <fullName evidence="5">Exodeoxyribonuclease 7 large subunit</fullName>
        <ecNumber evidence="5">3.1.11.6</ecNumber>
    </recommendedName>
</protein>
<evidence type="ECO:0000256" key="1">
    <source>
        <dbReference type="ARBA" id="ARBA00022490"/>
    </source>
</evidence>
<sequence>MSRAERGSDDHLRLSELLTVMGLVVERAFPGYVWVEAEIASLTDRRHLYLDLVELGEDGKEMARARANLWARERYRIAAKFRAVTGGELAPGMRVLVKAVPEFHPQYGFSLNILDISAGYTAGAAQEKLARIRRTLEQEGLYDRNRNLEGPADFARVAVISPRSAAGLGDFREEADRLEAAGLCRFSYFEALFQGREAAASLKEALEDVTFQHALEAFDAVVLIRGGGAASDLAWLNDLELARTAARLPLPLLTGIGHARDDTILDEIAHTRFDTPSKVVQHLENTISENGRRALAAYESIRRLSRELLARRSTGLDALYTRIRRAAAHRVEVRSRDLDALMRRILGLSPQATLARGYALVRARGRTVRSAAEARQHAALELVFEDGTLEVTHEP</sequence>
<dbReference type="InterPro" id="IPR020579">
    <property type="entry name" value="Exonuc_VII_lsu_C"/>
</dbReference>